<evidence type="ECO:0000313" key="4">
    <source>
        <dbReference type="Proteomes" id="UP000647587"/>
    </source>
</evidence>
<dbReference type="RefSeq" id="WP_189003483.1">
    <property type="nucleotide sequence ID" value="NZ_BMPP01000001.1"/>
</dbReference>
<name>A0ABQ2EK10_9DEIO</name>
<dbReference type="Proteomes" id="UP000647587">
    <property type="component" value="Unassembled WGS sequence"/>
</dbReference>
<comment type="caution">
    <text evidence="3">The sequence shown here is derived from an EMBL/GenBank/DDBJ whole genome shotgun (WGS) entry which is preliminary data.</text>
</comment>
<reference evidence="4" key="1">
    <citation type="journal article" date="2019" name="Int. J. Syst. Evol. Microbiol.">
        <title>The Global Catalogue of Microorganisms (GCM) 10K type strain sequencing project: providing services to taxonomists for standard genome sequencing and annotation.</title>
        <authorList>
            <consortium name="The Broad Institute Genomics Platform"/>
            <consortium name="The Broad Institute Genome Sequencing Center for Infectious Disease"/>
            <person name="Wu L."/>
            <person name="Ma J."/>
        </authorList>
    </citation>
    <scope>NUCLEOTIDE SEQUENCE [LARGE SCALE GENOMIC DNA]</scope>
    <source>
        <strain evidence="4">JCM 30331</strain>
    </source>
</reference>
<feature type="transmembrane region" description="Helical" evidence="2">
    <location>
        <begin position="34"/>
        <end position="55"/>
    </location>
</feature>
<evidence type="ECO:0000256" key="2">
    <source>
        <dbReference type="SAM" id="Phobius"/>
    </source>
</evidence>
<accession>A0ABQ2EK10</accession>
<evidence type="ECO:0000256" key="1">
    <source>
        <dbReference type="SAM" id="MobiDB-lite"/>
    </source>
</evidence>
<organism evidence="3 4">
    <name type="scientific">Deinococcus malanensis</name>
    <dbReference type="NCBI Taxonomy" id="1706855"/>
    <lineage>
        <taxon>Bacteria</taxon>
        <taxon>Thermotogati</taxon>
        <taxon>Deinococcota</taxon>
        <taxon>Deinococci</taxon>
        <taxon>Deinococcales</taxon>
        <taxon>Deinococcaceae</taxon>
        <taxon>Deinococcus</taxon>
    </lineage>
</organism>
<dbReference type="EMBL" id="BMPP01000001">
    <property type="protein sequence ID" value="GGK11425.1"/>
    <property type="molecule type" value="Genomic_DNA"/>
</dbReference>
<evidence type="ECO:0000313" key="3">
    <source>
        <dbReference type="EMBL" id="GGK11425.1"/>
    </source>
</evidence>
<feature type="region of interest" description="Disordered" evidence="1">
    <location>
        <begin position="60"/>
        <end position="113"/>
    </location>
</feature>
<protein>
    <submittedName>
        <fullName evidence="3">Uncharacterized protein</fullName>
    </submittedName>
</protein>
<keyword evidence="4" id="KW-1185">Reference proteome</keyword>
<keyword evidence="2" id="KW-1133">Transmembrane helix</keyword>
<feature type="compositionally biased region" description="Polar residues" evidence="1">
    <location>
        <begin position="69"/>
        <end position="85"/>
    </location>
</feature>
<sequence length="209" mass="22115">MLELLVFFVSLGLLAWGILGFLKLKRARLNTRPAVMRIWGAVLVFVVGAVIANAVRSPEDQAALDRPGQESTAARPQAASTTSAVPETPAEEAGASEPVEPTPEPPAPVPESTRYTDVQNLAIAAGRDPNDPEIAEKYARLDALCPDESPSTADLVVNLQQLVKEESGRELEIMTVLDEFITGQEGVAEVGMTCVETGNALASLLGKGP</sequence>
<gene>
    <name evidence="3" type="ORF">GCM10008955_00790</name>
</gene>
<keyword evidence="2" id="KW-0812">Transmembrane</keyword>
<feature type="transmembrane region" description="Helical" evidence="2">
    <location>
        <begin position="6"/>
        <end position="22"/>
    </location>
</feature>
<proteinExistence type="predicted"/>
<feature type="compositionally biased region" description="Pro residues" evidence="1">
    <location>
        <begin position="100"/>
        <end position="109"/>
    </location>
</feature>
<keyword evidence="2" id="KW-0472">Membrane</keyword>